<feature type="transmembrane region" description="Helical" evidence="1">
    <location>
        <begin position="9"/>
        <end position="30"/>
    </location>
</feature>
<gene>
    <name evidence="2" type="ORF">NCTC11189_01884</name>
</gene>
<keyword evidence="1" id="KW-0472">Membrane</keyword>
<dbReference type="AlphaFoldDB" id="A0A4U9ZW93"/>
<dbReference type="RefSeq" id="WP_143952848.1">
    <property type="nucleotide sequence ID" value="NZ_CABEHV010000004.1"/>
</dbReference>
<organism evidence="2 3">
    <name type="scientific">Streptococcus mitis</name>
    <dbReference type="NCBI Taxonomy" id="28037"/>
    <lineage>
        <taxon>Bacteria</taxon>
        <taxon>Bacillati</taxon>
        <taxon>Bacillota</taxon>
        <taxon>Bacilli</taxon>
        <taxon>Lactobacillales</taxon>
        <taxon>Streptococcaceae</taxon>
        <taxon>Streptococcus</taxon>
        <taxon>Streptococcus mitis group</taxon>
    </lineage>
</organism>
<sequence length="146" mass="17221">MIIIREKPLFPIGIILGAILTTLLLVIILLSNSGFFSKNHTYKKGEIVTLHNVDFEYKESITLDDKNGNHILEELTRKDFKNTIEYKGNTYEYFETYYNDFTDYIYLDRYRKIEKGTPEEKWSNSYKNMFLNVVADFDGKVIKIAH</sequence>
<dbReference type="Proteomes" id="UP000387692">
    <property type="component" value="Unassembled WGS sequence"/>
</dbReference>
<evidence type="ECO:0000256" key="1">
    <source>
        <dbReference type="SAM" id="Phobius"/>
    </source>
</evidence>
<protein>
    <submittedName>
        <fullName evidence="2">Uncharacterized protein</fullName>
    </submittedName>
</protein>
<accession>A0A4U9ZW93</accession>
<keyword evidence="1" id="KW-0812">Transmembrane</keyword>
<keyword evidence="1" id="KW-1133">Transmembrane helix</keyword>
<proteinExistence type="predicted"/>
<dbReference type="EMBL" id="CABEHV010000004">
    <property type="protein sequence ID" value="VTS45623.1"/>
    <property type="molecule type" value="Genomic_DNA"/>
</dbReference>
<evidence type="ECO:0000313" key="2">
    <source>
        <dbReference type="EMBL" id="VTS45623.1"/>
    </source>
</evidence>
<reference evidence="2 3" key="1">
    <citation type="submission" date="2019-05" db="EMBL/GenBank/DDBJ databases">
        <authorList>
            <consortium name="Pathogen Informatics"/>
        </authorList>
    </citation>
    <scope>NUCLEOTIDE SEQUENCE [LARGE SCALE GENOMIC DNA]</scope>
    <source>
        <strain evidence="2 3">NCTC11189</strain>
    </source>
</reference>
<evidence type="ECO:0000313" key="3">
    <source>
        <dbReference type="Proteomes" id="UP000387692"/>
    </source>
</evidence>
<name>A0A4U9ZW93_STRMT</name>